<gene>
    <name evidence="9" type="ORF">GS398_09125</name>
</gene>
<evidence type="ECO:0000256" key="5">
    <source>
        <dbReference type="ARBA" id="ARBA00022692"/>
    </source>
</evidence>
<keyword evidence="3" id="KW-0813">Transport</keyword>
<name>A0A7K1XWT9_9SPHI</name>
<evidence type="ECO:0000256" key="6">
    <source>
        <dbReference type="ARBA" id="ARBA00023136"/>
    </source>
</evidence>
<keyword evidence="6" id="KW-0472">Membrane</keyword>
<keyword evidence="8" id="KW-0732">Signal</keyword>
<keyword evidence="7" id="KW-0998">Cell outer membrane</keyword>
<keyword evidence="5" id="KW-0812">Transmembrane</keyword>
<reference evidence="9 10" key="1">
    <citation type="submission" date="2019-11" db="EMBL/GenBank/DDBJ databases">
        <title>Pedobacter sp. HMF7056 Genome sequencing and assembly.</title>
        <authorList>
            <person name="Kang H."/>
            <person name="Kim H."/>
            <person name="Joh K."/>
        </authorList>
    </citation>
    <scope>NUCLEOTIDE SEQUENCE [LARGE SCALE GENOMIC DNA]</scope>
    <source>
        <strain evidence="9 10">HMF7056</strain>
    </source>
</reference>
<comment type="caution">
    <text evidence="9">The sequence shown here is derived from an EMBL/GenBank/DDBJ whole genome shotgun (WGS) entry which is preliminary data.</text>
</comment>
<dbReference type="GO" id="GO:1990281">
    <property type="term" value="C:efflux pump complex"/>
    <property type="evidence" value="ECO:0007669"/>
    <property type="project" value="TreeGrafter"/>
</dbReference>
<dbReference type="GO" id="GO:0015288">
    <property type="term" value="F:porin activity"/>
    <property type="evidence" value="ECO:0007669"/>
    <property type="project" value="TreeGrafter"/>
</dbReference>
<keyword evidence="10" id="KW-1185">Reference proteome</keyword>
<evidence type="ECO:0000256" key="7">
    <source>
        <dbReference type="ARBA" id="ARBA00023237"/>
    </source>
</evidence>
<evidence type="ECO:0000256" key="1">
    <source>
        <dbReference type="ARBA" id="ARBA00004442"/>
    </source>
</evidence>
<dbReference type="PANTHER" id="PTHR30026">
    <property type="entry name" value="OUTER MEMBRANE PROTEIN TOLC"/>
    <property type="match status" value="1"/>
</dbReference>
<dbReference type="GO" id="GO:0009279">
    <property type="term" value="C:cell outer membrane"/>
    <property type="evidence" value="ECO:0007669"/>
    <property type="project" value="UniProtKB-SubCell"/>
</dbReference>
<dbReference type="GO" id="GO:0015562">
    <property type="term" value="F:efflux transmembrane transporter activity"/>
    <property type="evidence" value="ECO:0007669"/>
    <property type="project" value="InterPro"/>
</dbReference>
<feature type="chain" id="PRO_5029698576" evidence="8">
    <location>
        <begin position="23"/>
        <end position="439"/>
    </location>
</feature>
<dbReference type="Gene3D" id="1.20.1600.10">
    <property type="entry name" value="Outer membrane efflux proteins (OEP)"/>
    <property type="match status" value="1"/>
</dbReference>
<dbReference type="Proteomes" id="UP000451233">
    <property type="component" value="Unassembled WGS sequence"/>
</dbReference>
<feature type="signal peptide" evidence="8">
    <location>
        <begin position="1"/>
        <end position="22"/>
    </location>
</feature>
<comment type="similarity">
    <text evidence="2">Belongs to the outer membrane factor (OMF) (TC 1.B.17) family.</text>
</comment>
<comment type="subcellular location">
    <subcellularLocation>
        <location evidence="1">Cell outer membrane</location>
    </subcellularLocation>
</comment>
<evidence type="ECO:0000313" key="10">
    <source>
        <dbReference type="Proteomes" id="UP000451233"/>
    </source>
</evidence>
<keyword evidence="4" id="KW-1134">Transmembrane beta strand</keyword>
<dbReference type="EMBL" id="WVHS01000002">
    <property type="protein sequence ID" value="MXV15463.1"/>
    <property type="molecule type" value="Genomic_DNA"/>
</dbReference>
<dbReference type="RefSeq" id="WP_160906458.1">
    <property type="nucleotide sequence ID" value="NZ_WVHS01000002.1"/>
</dbReference>
<dbReference type="InterPro" id="IPR003423">
    <property type="entry name" value="OMP_efflux"/>
</dbReference>
<evidence type="ECO:0000256" key="3">
    <source>
        <dbReference type="ARBA" id="ARBA00022448"/>
    </source>
</evidence>
<dbReference type="AlphaFoldDB" id="A0A7K1XWT9"/>
<evidence type="ECO:0000256" key="8">
    <source>
        <dbReference type="SAM" id="SignalP"/>
    </source>
</evidence>
<evidence type="ECO:0000256" key="4">
    <source>
        <dbReference type="ARBA" id="ARBA00022452"/>
    </source>
</evidence>
<protein>
    <submittedName>
        <fullName evidence="9">TolC family protein</fullName>
    </submittedName>
</protein>
<proteinExistence type="inferred from homology"/>
<dbReference type="Pfam" id="PF02321">
    <property type="entry name" value="OEP"/>
    <property type="match status" value="2"/>
</dbReference>
<dbReference type="PANTHER" id="PTHR30026:SF20">
    <property type="entry name" value="OUTER MEMBRANE PROTEIN TOLC"/>
    <property type="match status" value="1"/>
</dbReference>
<dbReference type="InterPro" id="IPR051906">
    <property type="entry name" value="TolC-like"/>
</dbReference>
<dbReference type="SUPFAM" id="SSF56954">
    <property type="entry name" value="Outer membrane efflux proteins (OEP)"/>
    <property type="match status" value="1"/>
</dbReference>
<evidence type="ECO:0000313" key="9">
    <source>
        <dbReference type="EMBL" id="MXV15463.1"/>
    </source>
</evidence>
<evidence type="ECO:0000256" key="2">
    <source>
        <dbReference type="ARBA" id="ARBA00007613"/>
    </source>
</evidence>
<accession>A0A7K1XWT9</accession>
<sequence>MKSSFLTLTAMLCFLVPPGVKAQNAQQETHLFNLQECLDYANEHQQDQKNAKLDIQNAEYVIKEQNALGFPQISGTASLQDYLKIPSVSINGQTIQFGTKYQSSAGISVSQLLFDGGYITGLKGSKAYRELYQRSYTRTRIATNVAVTKAYYQLLTNEERFRLLDANIAQLKQQLDETIQLNKQGFVEKIDVDRLSVLYNNLITEHDNTAELLKLGIQVLKFQMGMPVTDDLRIKERIQDIKFAEVPAAALDTTAYRNRVEYGILQSNQRLNELDVTLAKSEYLPKLSAVGSSAVQFMNTSFGNLYGNSLPSTYVGLQLSVPIFSGFMKASRIKQKEVIVLKTRNTMDMLKNSINLEIDNARTMYATNLKSLDNQRKNMELAREVLRVSKIKYEQGVGSSIEVTQAQTAIQEAEGNYVSALYNALASKVDMDAAYGNIK</sequence>
<organism evidence="9 10">
    <name type="scientific">Hufsiella ginkgonis</name>
    <dbReference type="NCBI Taxonomy" id="2695274"/>
    <lineage>
        <taxon>Bacteria</taxon>
        <taxon>Pseudomonadati</taxon>
        <taxon>Bacteroidota</taxon>
        <taxon>Sphingobacteriia</taxon>
        <taxon>Sphingobacteriales</taxon>
        <taxon>Sphingobacteriaceae</taxon>
        <taxon>Hufsiella</taxon>
    </lineage>
</organism>